<evidence type="ECO:0000313" key="3">
    <source>
        <dbReference type="Proteomes" id="UP000484988"/>
    </source>
</evidence>
<evidence type="ECO:0008006" key="4">
    <source>
        <dbReference type="Google" id="ProtNLM"/>
    </source>
</evidence>
<dbReference type="AlphaFoldDB" id="A0A6A0B2Q6"/>
<dbReference type="EMBL" id="BLLG01000022">
    <property type="protein sequence ID" value="GFH38985.1"/>
    <property type="molecule type" value="Genomic_DNA"/>
</dbReference>
<protein>
    <recommendedName>
        <fullName evidence="4">Nucleoside diphosphate kinase-like domain-containing protein</fullName>
    </recommendedName>
</protein>
<evidence type="ECO:0000256" key="1">
    <source>
        <dbReference type="SAM" id="MobiDB-lite"/>
    </source>
</evidence>
<organism evidence="2 3">
    <name type="scientific">Streptomyces pacificus</name>
    <dbReference type="NCBI Taxonomy" id="2705029"/>
    <lineage>
        <taxon>Bacteria</taxon>
        <taxon>Bacillati</taxon>
        <taxon>Actinomycetota</taxon>
        <taxon>Actinomycetes</taxon>
        <taxon>Kitasatosporales</taxon>
        <taxon>Streptomycetaceae</taxon>
        <taxon>Streptomyces</taxon>
    </lineage>
</organism>
<comment type="caution">
    <text evidence="2">The sequence shown here is derived from an EMBL/GenBank/DDBJ whole genome shotgun (WGS) entry which is preliminary data.</text>
</comment>
<name>A0A6A0B2Q6_9ACTN</name>
<evidence type="ECO:0000313" key="2">
    <source>
        <dbReference type="EMBL" id="GFH38985.1"/>
    </source>
</evidence>
<feature type="region of interest" description="Disordered" evidence="1">
    <location>
        <begin position="292"/>
        <end position="321"/>
    </location>
</feature>
<gene>
    <name evidence="2" type="ORF">SCWH03_52490</name>
</gene>
<accession>A0A6A0B2Q6</accession>
<proteinExistence type="predicted"/>
<dbReference type="InterPro" id="IPR036850">
    <property type="entry name" value="NDK-like_dom_sf"/>
</dbReference>
<dbReference type="Proteomes" id="UP000484988">
    <property type="component" value="Unassembled WGS sequence"/>
</dbReference>
<dbReference type="Gene3D" id="3.30.70.141">
    <property type="entry name" value="Nucleoside diphosphate kinase-like domain"/>
    <property type="match status" value="1"/>
</dbReference>
<keyword evidence="3" id="KW-1185">Reference proteome</keyword>
<sequence>MDWSRSVVVVVSPDSFIRGVGRRVVDEVLLSGCEEIAARVVQPGSLLLDAIYDDLARKRIHFGTYRYRAIDALYGLGPSLALLLRGSPGIHQHFTELKGSGPLENASRTSLRLRFGAVNTILGLLHVSDSPEEAELDWHTFFVRDWNNPGPSELPDSPTRLGAPGARLLAGLLDSPPGAGERRGFFQVRDQLRRGLVAHLWELLPRAEAATMARHLGALDGVPLSGEFVTRMAKSLEGTADLLLRRALTASFTPDEPPVDTGRLWRTLEGHGITVDPWARAVLTTCQYFPPLTHAEDRPEPARPADAPRLNDTGAEPAAHG</sequence>
<dbReference type="SUPFAM" id="SSF54919">
    <property type="entry name" value="Nucleoside diphosphate kinase, NDK"/>
    <property type="match status" value="1"/>
</dbReference>
<feature type="compositionally biased region" description="Basic and acidic residues" evidence="1">
    <location>
        <begin position="294"/>
        <end position="303"/>
    </location>
</feature>
<reference evidence="2 3" key="1">
    <citation type="submission" date="2020-02" db="EMBL/GenBank/DDBJ databases">
        <title>Whole Genome Shotgun Sequence of Streptomyces sp. strain CWH03.</title>
        <authorList>
            <person name="Dohra H."/>
            <person name="Kodani S."/>
            <person name="Yamamura H."/>
        </authorList>
    </citation>
    <scope>NUCLEOTIDE SEQUENCE [LARGE SCALE GENOMIC DNA]</scope>
    <source>
        <strain evidence="2 3">CWH03</strain>
    </source>
</reference>